<evidence type="ECO:0008006" key="3">
    <source>
        <dbReference type="Google" id="ProtNLM"/>
    </source>
</evidence>
<dbReference type="InterPro" id="IPR036366">
    <property type="entry name" value="PGBDSf"/>
</dbReference>
<dbReference type="Proteomes" id="UP000471648">
    <property type="component" value="Unassembled WGS sequence"/>
</dbReference>
<dbReference type="RefSeq" id="WP_164356075.1">
    <property type="nucleotide sequence ID" value="NZ_JAAGME010000149.1"/>
</dbReference>
<evidence type="ECO:0000313" key="1">
    <source>
        <dbReference type="EMBL" id="NEB65996.1"/>
    </source>
</evidence>
<dbReference type="AlphaFoldDB" id="A0A6N9UZR6"/>
<proteinExistence type="predicted"/>
<dbReference type="EMBL" id="JAAGME010000149">
    <property type="protein sequence ID" value="NEB65996.1"/>
    <property type="molecule type" value="Genomic_DNA"/>
</dbReference>
<accession>A0A6N9UZR6</accession>
<comment type="caution">
    <text evidence="1">The sequence shown here is derived from an EMBL/GenBank/DDBJ whole genome shotgun (WGS) entry which is preliminary data.</text>
</comment>
<protein>
    <recommendedName>
        <fullName evidence="3">Peptidoglycan binding domain-containing protein</fullName>
    </recommendedName>
</protein>
<dbReference type="InterPro" id="IPR006311">
    <property type="entry name" value="TAT_signal"/>
</dbReference>
<sequence>MEQNTRNGVSRRGLIRGGLLAVAASGVAVVGLAGPASAAAINLGLDKQGAQRIQRWILTMYGYKGKIDGVLGTNSWKAMQRYLATWTGQPLPYKGDIDGIVGPKTIVSLQANLKKFNGYTGDIDGIAGPGTKAAFRRKAYSNPAV</sequence>
<name>A0A6N9UZR6_STRMI</name>
<dbReference type="Gene3D" id="1.10.101.10">
    <property type="entry name" value="PGBD-like superfamily/PGBD"/>
    <property type="match status" value="1"/>
</dbReference>
<reference evidence="1 2" key="1">
    <citation type="submission" date="2020-01" db="EMBL/GenBank/DDBJ databases">
        <title>Insect and environment-associated Actinomycetes.</title>
        <authorList>
            <person name="Currrie C."/>
            <person name="Chevrette M."/>
            <person name="Carlson C."/>
            <person name="Stubbendieck R."/>
            <person name="Wendt-Pienkowski E."/>
        </authorList>
    </citation>
    <scope>NUCLEOTIDE SEQUENCE [LARGE SCALE GENOMIC DNA]</scope>
    <source>
        <strain evidence="1 2">SID14438</strain>
    </source>
</reference>
<organism evidence="1 2">
    <name type="scientific">Streptomyces microflavus</name>
    <name type="common">Streptomyces lipmanii</name>
    <dbReference type="NCBI Taxonomy" id="1919"/>
    <lineage>
        <taxon>Bacteria</taxon>
        <taxon>Bacillati</taxon>
        <taxon>Actinomycetota</taxon>
        <taxon>Actinomycetes</taxon>
        <taxon>Kitasatosporales</taxon>
        <taxon>Streptomycetaceae</taxon>
        <taxon>Streptomyces</taxon>
    </lineage>
</organism>
<dbReference type="PROSITE" id="PS51318">
    <property type="entry name" value="TAT"/>
    <property type="match status" value="1"/>
</dbReference>
<evidence type="ECO:0000313" key="2">
    <source>
        <dbReference type="Proteomes" id="UP000471648"/>
    </source>
</evidence>
<gene>
    <name evidence="1" type="ORF">G3I39_02770</name>
</gene>